<comment type="caution">
    <text evidence="7">The sequence shown here is derived from an EMBL/GenBank/DDBJ whole genome shotgun (WGS) entry which is preliminary data.</text>
</comment>
<evidence type="ECO:0000313" key="7">
    <source>
        <dbReference type="EMBL" id="MBB6124480.1"/>
    </source>
</evidence>
<feature type="transmembrane region" description="Helical" evidence="6">
    <location>
        <begin position="191"/>
        <end position="211"/>
    </location>
</feature>
<evidence type="ECO:0000256" key="6">
    <source>
        <dbReference type="SAM" id="Phobius"/>
    </source>
</evidence>
<protein>
    <submittedName>
        <fullName evidence="7">PAT family beta-lactamase induction signal transducer AmpG</fullName>
    </submittedName>
</protein>
<keyword evidence="4 6" id="KW-1133">Transmembrane helix</keyword>
<feature type="transmembrane region" description="Helical" evidence="6">
    <location>
        <begin position="281"/>
        <end position="301"/>
    </location>
</feature>
<feature type="transmembrane region" description="Helical" evidence="6">
    <location>
        <begin position="100"/>
        <end position="118"/>
    </location>
</feature>
<dbReference type="InterPro" id="IPR024371">
    <property type="entry name" value="AcetylCoA_trans_1-like"/>
</dbReference>
<keyword evidence="2" id="KW-0813">Transport</keyword>
<dbReference type="InterPro" id="IPR036259">
    <property type="entry name" value="MFS_trans_sf"/>
</dbReference>
<keyword evidence="3 6" id="KW-0812">Transmembrane</keyword>
<dbReference type="EMBL" id="JACIJP010000003">
    <property type="protein sequence ID" value="MBB6124480.1"/>
    <property type="molecule type" value="Genomic_DNA"/>
</dbReference>
<dbReference type="SUPFAM" id="SSF103473">
    <property type="entry name" value="MFS general substrate transporter"/>
    <property type="match status" value="1"/>
</dbReference>
<dbReference type="RefSeq" id="WP_343056722.1">
    <property type="nucleotide sequence ID" value="NZ_JACIJP010000003.1"/>
</dbReference>
<reference evidence="7 8" key="1">
    <citation type="submission" date="2020-08" db="EMBL/GenBank/DDBJ databases">
        <title>Genomic Encyclopedia of Type Strains, Phase IV (KMG-IV): sequencing the most valuable type-strain genomes for metagenomic binning, comparative biology and taxonomic classification.</title>
        <authorList>
            <person name="Goeker M."/>
        </authorList>
    </citation>
    <scope>NUCLEOTIDE SEQUENCE [LARGE SCALE GENOMIC DNA]</scope>
    <source>
        <strain evidence="7 8">DSM 102255</strain>
    </source>
</reference>
<feature type="transmembrane region" description="Helical" evidence="6">
    <location>
        <begin position="525"/>
        <end position="546"/>
    </location>
</feature>
<feature type="transmembrane region" description="Helical" evidence="6">
    <location>
        <begin position="464"/>
        <end position="486"/>
    </location>
</feature>
<evidence type="ECO:0000256" key="3">
    <source>
        <dbReference type="ARBA" id="ARBA00022692"/>
    </source>
</evidence>
<dbReference type="NCBIfam" id="TIGR00901">
    <property type="entry name" value="2A0125"/>
    <property type="match status" value="1"/>
</dbReference>
<dbReference type="GO" id="GO:0008521">
    <property type="term" value="F:acetyl-CoA transmembrane transporter activity"/>
    <property type="evidence" value="ECO:0007669"/>
    <property type="project" value="InterPro"/>
</dbReference>
<organism evidence="7 8">
    <name type="scientific">Sphingobium subterraneum</name>
    <dbReference type="NCBI Taxonomy" id="627688"/>
    <lineage>
        <taxon>Bacteria</taxon>
        <taxon>Pseudomonadati</taxon>
        <taxon>Pseudomonadota</taxon>
        <taxon>Alphaproteobacteria</taxon>
        <taxon>Sphingomonadales</taxon>
        <taxon>Sphingomonadaceae</taxon>
        <taxon>Sphingobium</taxon>
    </lineage>
</organism>
<dbReference type="Pfam" id="PF13000">
    <property type="entry name" value="Acatn"/>
    <property type="match status" value="1"/>
</dbReference>
<dbReference type="Gene3D" id="1.20.1250.20">
    <property type="entry name" value="MFS general substrate transporter like domains"/>
    <property type="match status" value="2"/>
</dbReference>
<comment type="subcellular location">
    <subcellularLocation>
        <location evidence="1">Membrane</location>
        <topology evidence="1">Multi-pass membrane protein</topology>
    </subcellularLocation>
</comment>
<dbReference type="InterPro" id="IPR004752">
    <property type="entry name" value="AmpG_permease/AT-1"/>
</dbReference>
<name>A0A841J1E6_9SPHN</name>
<evidence type="ECO:0000256" key="4">
    <source>
        <dbReference type="ARBA" id="ARBA00022989"/>
    </source>
</evidence>
<dbReference type="AlphaFoldDB" id="A0A841J1E6"/>
<accession>A0A841J1E6</accession>
<proteinExistence type="predicted"/>
<feature type="transmembrane region" description="Helical" evidence="6">
    <location>
        <begin position="60"/>
        <end position="79"/>
    </location>
</feature>
<feature type="transmembrane region" description="Helical" evidence="6">
    <location>
        <begin position="493"/>
        <end position="513"/>
    </location>
</feature>
<keyword evidence="5 6" id="KW-0472">Membrane</keyword>
<feature type="transmembrane region" description="Helical" evidence="6">
    <location>
        <begin position="33"/>
        <end position="54"/>
    </location>
</feature>
<feature type="transmembrane region" description="Helical" evidence="6">
    <location>
        <begin position="385"/>
        <end position="405"/>
    </location>
</feature>
<keyword evidence="8" id="KW-1185">Reference proteome</keyword>
<dbReference type="PANTHER" id="PTHR12778:SF10">
    <property type="entry name" value="MAJOR FACILITATOR SUPERFAMILY DOMAIN-CONTAINING PROTEIN 3"/>
    <property type="match status" value="1"/>
</dbReference>
<dbReference type="Proteomes" id="UP000552700">
    <property type="component" value="Unassembled WGS sequence"/>
</dbReference>
<gene>
    <name evidence="7" type="ORF">FHS92_002225</name>
</gene>
<sequence>MARQEEAPGRGWGSRIRHLAGSLNNRKTGYMTLFGFSSGLPYALLLGTLTAWLTDAKVDLETMGVISLIGLAYAFKFLWSPMLDRLSIPGLVRIGRRKQWIVSAQILLGIMLIGMAQMDPNAAIGLFSLFAGVGALASATQDVVIDAWRVDVADEEATLDTLSTVFQLGYRAAVLVGGALSLFMADAWGWMPVYTLMGVILLVVGFASLFAPDSEAAAVVAGAPEVLRQPGQLNPKIRAAALGLVGTFWAVSLGIVFYYMIASLALDKADRPDSASFIKVQGPIIVLATVVIPAIIAAVLARMQANGRHVLDHPEPARTLADRAMDHGYRALILPLIDIMGRLGWAAVLVLALVLSYRLTDTIWGSFASPFYLDELGYTKSEMAVASKFFGVGALMLGVALGGVMMATVGRMATMTLGAITAALTNLLYADLSTGGTVMAATARATGFTWAVEHFGGDERMAKLMLAIGGENIAGGLAGAALVAYLSSITSKGYSAVQYALLSSLTFLVGTLGRGALGKMIETQGYYAVFLFTTALGGIAVVLCVLEWMRGSRGERAA</sequence>
<dbReference type="GO" id="GO:0016020">
    <property type="term" value="C:membrane"/>
    <property type="evidence" value="ECO:0007669"/>
    <property type="project" value="UniProtKB-SubCell"/>
</dbReference>
<feature type="transmembrane region" description="Helical" evidence="6">
    <location>
        <begin position="332"/>
        <end position="357"/>
    </location>
</feature>
<dbReference type="PANTHER" id="PTHR12778">
    <property type="entry name" value="SOLUTE CARRIER FAMILY 33 ACETYL-COA TRANSPORTER -RELATED"/>
    <property type="match status" value="1"/>
</dbReference>
<evidence type="ECO:0000256" key="1">
    <source>
        <dbReference type="ARBA" id="ARBA00004141"/>
    </source>
</evidence>
<evidence type="ECO:0000313" key="8">
    <source>
        <dbReference type="Proteomes" id="UP000552700"/>
    </source>
</evidence>
<feature type="transmembrane region" description="Helical" evidence="6">
    <location>
        <begin position="239"/>
        <end position="261"/>
    </location>
</feature>
<evidence type="ECO:0000256" key="5">
    <source>
        <dbReference type="ARBA" id="ARBA00023136"/>
    </source>
</evidence>
<evidence type="ECO:0000256" key="2">
    <source>
        <dbReference type="ARBA" id="ARBA00022448"/>
    </source>
</evidence>
<dbReference type="GO" id="GO:0035348">
    <property type="term" value="P:acetyl-CoA transmembrane transport"/>
    <property type="evidence" value="ECO:0007669"/>
    <property type="project" value="InterPro"/>
</dbReference>